<sequence>MDYPDYPDSPYYPLPGMPRRRSGHRQRPSQSPSQSNLSPMAQEFVPGASNFHSPTQYAASPLAHVHAAAAFPSPEPGHSELSEPGFPFFETERPFYRDEWTAADHAAEHREQQHAEAQQSQAESASTTSKNPAQPKPDIPNLIAHLEEEKKGHRLMTFSYMSFFPRGKPYVPITTDGQPAIHIRQGTTTTESEEDGTSSISSLDSQAAALVEGLTNPGDQEAVSSEPDQLTARCLSADLLTSMEHHANQALFDVLLPPSVPAPPSPRTDSHPPGAIGQGRPTGGTQQPNGRRATLQPLGWRPPAIRARPPAQAPARPKRRASALKNVRFADEVDLPLEHLRKMSRSGSSASRNSVGAGEKQEQQQQQKKKEEEQGDVAAPGTKLKWAWVRGADGRMVAKRCNRAEAEEIEKEGLGRPRGGRALPSTWRYRRRINPECIAGRGLHQAGSLFVAAVVYKQSTPINHHADLCSDMQPSSSTSATTASHQPASVKLSSGVAPLRGFDNQYIDSNTEYYLNILAAKDTSSSTNSANVEDRESAGWEQVLDNQRQPENAQQEEAVKNASPRGNFGWGWNESERKRKGERIWFDSDQ</sequence>
<feature type="compositionally biased region" description="Basic residues" evidence="1">
    <location>
        <begin position="18"/>
        <end position="27"/>
    </location>
</feature>
<keyword evidence="3" id="KW-1185">Reference proteome</keyword>
<reference evidence="2" key="1">
    <citation type="submission" date="2020-04" db="EMBL/GenBank/DDBJ databases">
        <title>Genome Assembly and Annotation of Botryosphaeria dothidea sdau 11-99, a Latent Pathogen of Apple Fruit Ring Rot in China.</title>
        <authorList>
            <person name="Yu C."/>
            <person name="Diao Y."/>
            <person name="Lu Q."/>
            <person name="Zhao J."/>
            <person name="Cui S."/>
            <person name="Peng C."/>
            <person name="He B."/>
            <person name="Liu H."/>
        </authorList>
    </citation>
    <scope>NUCLEOTIDE SEQUENCE [LARGE SCALE GENOMIC DNA]</scope>
    <source>
        <strain evidence="2">Sdau11-99</strain>
    </source>
</reference>
<evidence type="ECO:0000256" key="1">
    <source>
        <dbReference type="SAM" id="MobiDB-lite"/>
    </source>
</evidence>
<organism evidence="2 3">
    <name type="scientific">Botryosphaeria dothidea</name>
    <dbReference type="NCBI Taxonomy" id="55169"/>
    <lineage>
        <taxon>Eukaryota</taxon>
        <taxon>Fungi</taxon>
        <taxon>Dikarya</taxon>
        <taxon>Ascomycota</taxon>
        <taxon>Pezizomycotina</taxon>
        <taxon>Dothideomycetes</taxon>
        <taxon>Dothideomycetes incertae sedis</taxon>
        <taxon>Botryosphaeriales</taxon>
        <taxon>Botryosphaeriaceae</taxon>
        <taxon>Botryosphaeria</taxon>
    </lineage>
</organism>
<proteinExistence type="predicted"/>
<accession>A0A8H4ILH1</accession>
<dbReference type="EMBL" id="WWBZ02000073">
    <property type="protein sequence ID" value="KAF4302557.1"/>
    <property type="molecule type" value="Genomic_DNA"/>
</dbReference>
<feature type="region of interest" description="Disordered" evidence="1">
    <location>
        <begin position="467"/>
        <end position="491"/>
    </location>
</feature>
<evidence type="ECO:0000313" key="2">
    <source>
        <dbReference type="EMBL" id="KAF4302557.1"/>
    </source>
</evidence>
<name>A0A8H4ILH1_9PEZI</name>
<feature type="region of interest" description="Disordered" evidence="1">
    <location>
        <begin position="342"/>
        <end position="379"/>
    </location>
</feature>
<feature type="region of interest" description="Disordered" evidence="1">
    <location>
        <begin position="69"/>
        <end position="88"/>
    </location>
</feature>
<comment type="caution">
    <text evidence="2">The sequence shown here is derived from an EMBL/GenBank/DDBJ whole genome shotgun (WGS) entry which is preliminary data.</text>
</comment>
<feature type="compositionally biased region" description="Low complexity" evidence="1">
    <location>
        <begin position="115"/>
        <end position="126"/>
    </location>
</feature>
<feature type="region of interest" description="Disordered" evidence="1">
    <location>
        <begin position="97"/>
        <end position="139"/>
    </location>
</feature>
<feature type="compositionally biased region" description="Basic and acidic residues" evidence="1">
    <location>
        <begin position="97"/>
        <end position="114"/>
    </location>
</feature>
<gene>
    <name evidence="2" type="ORF">GTA08_BOTSDO09970</name>
</gene>
<dbReference type="AlphaFoldDB" id="A0A8H4ILH1"/>
<dbReference type="Proteomes" id="UP000572817">
    <property type="component" value="Unassembled WGS sequence"/>
</dbReference>
<protein>
    <submittedName>
        <fullName evidence="2">Uncharacterized protein</fullName>
    </submittedName>
</protein>
<feature type="compositionally biased region" description="Low complexity" evidence="1">
    <location>
        <begin position="475"/>
        <end position="484"/>
    </location>
</feature>
<feature type="compositionally biased region" description="Low complexity" evidence="1">
    <location>
        <begin position="301"/>
        <end position="315"/>
    </location>
</feature>
<evidence type="ECO:0000313" key="3">
    <source>
        <dbReference type="Proteomes" id="UP000572817"/>
    </source>
</evidence>
<feature type="region of interest" description="Disordered" evidence="1">
    <location>
        <begin position="256"/>
        <end position="324"/>
    </location>
</feature>
<feature type="region of interest" description="Disordered" evidence="1">
    <location>
        <begin position="547"/>
        <end position="574"/>
    </location>
</feature>
<feature type="region of interest" description="Disordered" evidence="1">
    <location>
        <begin position="1"/>
        <end position="55"/>
    </location>
</feature>
<feature type="compositionally biased region" description="Low complexity" evidence="1">
    <location>
        <begin position="345"/>
        <end position="366"/>
    </location>
</feature>